<dbReference type="SUPFAM" id="SSF102588">
    <property type="entry name" value="LmbE-like"/>
    <property type="match status" value="1"/>
</dbReference>
<proteinExistence type="predicted"/>
<evidence type="ECO:0000256" key="1">
    <source>
        <dbReference type="ARBA" id="ARBA00022833"/>
    </source>
</evidence>
<dbReference type="GO" id="GO:0016811">
    <property type="term" value="F:hydrolase activity, acting on carbon-nitrogen (but not peptide) bonds, in linear amides"/>
    <property type="evidence" value="ECO:0007669"/>
    <property type="project" value="TreeGrafter"/>
</dbReference>
<organism evidence="2">
    <name type="scientific">Agromyces sp. G08B096</name>
    <dbReference type="NCBI Taxonomy" id="3156399"/>
    <lineage>
        <taxon>Bacteria</taxon>
        <taxon>Bacillati</taxon>
        <taxon>Actinomycetota</taxon>
        <taxon>Actinomycetes</taxon>
        <taxon>Micrococcales</taxon>
        <taxon>Microbacteriaceae</taxon>
        <taxon>Agromyces</taxon>
    </lineage>
</organism>
<keyword evidence="2" id="KW-0378">Hydrolase</keyword>
<reference evidence="2" key="1">
    <citation type="submission" date="2024-05" db="EMBL/GenBank/DDBJ databases">
        <authorList>
            <person name="Yu L."/>
        </authorList>
    </citation>
    <scope>NUCLEOTIDE SEQUENCE</scope>
    <source>
        <strain evidence="2">G08B096</strain>
    </source>
</reference>
<gene>
    <name evidence="2" type="ORF">ABIQ69_01230</name>
</gene>
<keyword evidence="1" id="KW-0862">Zinc</keyword>
<name>A0AAU7W7V7_9MICO</name>
<dbReference type="InterPro" id="IPR024078">
    <property type="entry name" value="LmbE-like_dom_sf"/>
</dbReference>
<sequence length="281" mass="30758">MRKRTVALIVTAAVVVTLPGGVYWAGRHLFHDPTARGVDSVIGELGGTRVLGVFAHPDDEQTVNGLFWRAKQRDGAYTAMITATRGEAGEQSPTVGRQSDLGDIRKAEALKNSFNLGVDRHVVWDYPDGGVPDVDEDELVDRVVAELRRVRPDVVVAFWPASGATGHGDHMRMGEITELAIAEVAASDGAYRGPDHLVYTISPSTALAMFGGETGAFVVDHQPDPELAMSAEVGKKHEGWSIHASQANYLQESYLLPTWLVYLLWDQEFYHVRDLRTEPLG</sequence>
<dbReference type="EMBL" id="CP158374">
    <property type="protein sequence ID" value="XBX82562.1"/>
    <property type="molecule type" value="Genomic_DNA"/>
</dbReference>
<dbReference type="PANTHER" id="PTHR12993:SF11">
    <property type="entry name" value="N-ACETYLGLUCOSAMINYL-PHOSPHATIDYLINOSITOL DE-N-ACETYLASE"/>
    <property type="match status" value="1"/>
</dbReference>
<accession>A0AAU7W7V7</accession>
<dbReference type="AlphaFoldDB" id="A0AAU7W7V7"/>
<protein>
    <submittedName>
        <fullName evidence="2">PIG-L family deacetylase</fullName>
        <ecNumber evidence="2">3.5.1.-</ecNumber>
    </submittedName>
</protein>
<dbReference type="InterPro" id="IPR003737">
    <property type="entry name" value="GlcNAc_PI_deacetylase-related"/>
</dbReference>
<evidence type="ECO:0000313" key="2">
    <source>
        <dbReference type="EMBL" id="XBX82562.1"/>
    </source>
</evidence>
<dbReference type="Gene3D" id="3.40.50.10320">
    <property type="entry name" value="LmbE-like"/>
    <property type="match status" value="1"/>
</dbReference>
<dbReference type="EC" id="3.5.1.-" evidence="2"/>
<dbReference type="Pfam" id="PF02585">
    <property type="entry name" value="PIG-L"/>
    <property type="match status" value="1"/>
</dbReference>
<dbReference type="RefSeq" id="WP_350348578.1">
    <property type="nucleotide sequence ID" value="NZ_CP158374.1"/>
</dbReference>
<dbReference type="GO" id="GO:0016137">
    <property type="term" value="P:glycoside metabolic process"/>
    <property type="evidence" value="ECO:0007669"/>
    <property type="project" value="UniProtKB-ARBA"/>
</dbReference>
<dbReference type="PANTHER" id="PTHR12993">
    <property type="entry name" value="N-ACETYLGLUCOSAMINYL-PHOSPHATIDYLINOSITOL DE-N-ACETYLASE-RELATED"/>
    <property type="match status" value="1"/>
</dbReference>